<evidence type="ECO:0000313" key="1">
    <source>
        <dbReference type="EMBL" id="KAI8433644.1"/>
    </source>
</evidence>
<name>A0ACC0KBC2_CHOFU</name>
<dbReference type="Proteomes" id="UP001064048">
    <property type="component" value="Chromosome 29"/>
</dbReference>
<protein>
    <submittedName>
        <fullName evidence="1">Uncharacterized protein</fullName>
    </submittedName>
</protein>
<reference evidence="1 2" key="1">
    <citation type="journal article" date="2022" name="Genome Biol. Evol.">
        <title>The Spruce Budworm Genome: Reconstructing the Evolutionary History of Antifreeze Proteins.</title>
        <authorList>
            <person name="Beliveau C."/>
            <person name="Gagne P."/>
            <person name="Picq S."/>
            <person name="Vernygora O."/>
            <person name="Keeling C.I."/>
            <person name="Pinkney K."/>
            <person name="Doucet D."/>
            <person name="Wen F."/>
            <person name="Johnston J.S."/>
            <person name="Maaroufi H."/>
            <person name="Boyle B."/>
            <person name="Laroche J."/>
            <person name="Dewar K."/>
            <person name="Juretic N."/>
            <person name="Blackburn G."/>
            <person name="Nisole A."/>
            <person name="Brunet B."/>
            <person name="Brandao M."/>
            <person name="Lumley L."/>
            <person name="Duan J."/>
            <person name="Quan G."/>
            <person name="Lucarotti C.J."/>
            <person name="Roe A.D."/>
            <person name="Sperling F.A.H."/>
            <person name="Levesque R.C."/>
            <person name="Cusson M."/>
        </authorList>
    </citation>
    <scope>NUCLEOTIDE SEQUENCE [LARGE SCALE GENOMIC DNA]</scope>
    <source>
        <strain evidence="1">Glfc:IPQL:Cfum</strain>
    </source>
</reference>
<sequence length="147" mass="16519">MPKPTKLHAKKKPNSIQKPVNVDKEGSDNVDPEESLRQFQLELCWLTSKIKIADTPVQPKATFLRKSAFLTTGNSSFRFDFNLTPDQLDTGNTTSSTAQQESTTDEKDAQHSNTASNTELDNSSKKFKFSFSDSEFKFNFDVNDSKS</sequence>
<dbReference type="EMBL" id="CM046129">
    <property type="protein sequence ID" value="KAI8433644.1"/>
    <property type="molecule type" value="Genomic_DNA"/>
</dbReference>
<gene>
    <name evidence="1" type="ORF">MSG28_015649</name>
</gene>
<proteinExistence type="predicted"/>
<comment type="caution">
    <text evidence="1">The sequence shown here is derived from an EMBL/GenBank/DDBJ whole genome shotgun (WGS) entry which is preliminary data.</text>
</comment>
<organism evidence="1 2">
    <name type="scientific">Choristoneura fumiferana</name>
    <name type="common">Spruce budworm moth</name>
    <name type="synonym">Archips fumiferana</name>
    <dbReference type="NCBI Taxonomy" id="7141"/>
    <lineage>
        <taxon>Eukaryota</taxon>
        <taxon>Metazoa</taxon>
        <taxon>Ecdysozoa</taxon>
        <taxon>Arthropoda</taxon>
        <taxon>Hexapoda</taxon>
        <taxon>Insecta</taxon>
        <taxon>Pterygota</taxon>
        <taxon>Neoptera</taxon>
        <taxon>Endopterygota</taxon>
        <taxon>Lepidoptera</taxon>
        <taxon>Glossata</taxon>
        <taxon>Ditrysia</taxon>
        <taxon>Tortricoidea</taxon>
        <taxon>Tortricidae</taxon>
        <taxon>Tortricinae</taxon>
        <taxon>Choristoneura</taxon>
    </lineage>
</organism>
<evidence type="ECO:0000313" key="2">
    <source>
        <dbReference type="Proteomes" id="UP001064048"/>
    </source>
</evidence>
<accession>A0ACC0KBC2</accession>
<keyword evidence="2" id="KW-1185">Reference proteome</keyword>